<dbReference type="Proteomes" id="UP000036410">
    <property type="component" value="Chromosome"/>
</dbReference>
<proteinExistence type="inferred from homology"/>
<evidence type="ECO:0000256" key="1">
    <source>
        <dbReference type="ARBA" id="ARBA00022801"/>
    </source>
</evidence>
<dbReference type="PANTHER" id="PTHR35561:SF1">
    <property type="entry name" value="RNA 2',3'-CYCLIC PHOSPHODIESTERASE"/>
    <property type="match status" value="1"/>
</dbReference>
<feature type="short sequence motif" description="HXTX 2" evidence="2">
    <location>
        <begin position="128"/>
        <end position="131"/>
    </location>
</feature>
<feature type="active site" description="Proton donor" evidence="2">
    <location>
        <position position="43"/>
    </location>
</feature>
<feature type="active site" description="Proton acceptor" evidence="2">
    <location>
        <position position="128"/>
    </location>
</feature>
<accession>A0A806TMV9</accession>
<feature type="short sequence motif" description="HXTX 1" evidence="2">
    <location>
        <begin position="43"/>
        <end position="46"/>
    </location>
</feature>
<comment type="function">
    <text evidence="2">Hydrolyzes RNA 2',3'-cyclic phosphodiester to an RNA 2'-phosphomonoester.</text>
</comment>
<dbReference type="GO" id="GO:0016874">
    <property type="term" value="F:ligase activity"/>
    <property type="evidence" value="ECO:0007669"/>
    <property type="project" value="UniProtKB-KW"/>
</dbReference>
<dbReference type="NCBIfam" id="TIGR02258">
    <property type="entry name" value="2_5_ligase"/>
    <property type="match status" value="1"/>
</dbReference>
<dbReference type="HAMAP" id="MF_01940">
    <property type="entry name" value="RNA_CPDase"/>
    <property type="match status" value="1"/>
</dbReference>
<protein>
    <recommendedName>
        <fullName evidence="2">RNA 2',3'-cyclic phosphodiesterase</fullName>
        <shortName evidence="2">RNA 2',3'-CPDase</shortName>
        <ecNumber evidence="2">3.1.4.58</ecNumber>
    </recommendedName>
</protein>
<evidence type="ECO:0000313" key="3">
    <source>
        <dbReference type="EMBL" id="AKP79830.1"/>
    </source>
</evidence>
<dbReference type="EMBL" id="CP010586">
    <property type="protein sequence ID" value="AKP79830.1"/>
    <property type="molecule type" value="Genomic_DNA"/>
</dbReference>
<dbReference type="GO" id="GO:0004113">
    <property type="term" value="F:2',3'-cyclic-nucleotide 3'-phosphodiesterase activity"/>
    <property type="evidence" value="ECO:0007669"/>
    <property type="project" value="InterPro"/>
</dbReference>
<dbReference type="GeneID" id="48015311"/>
<dbReference type="Pfam" id="PF13563">
    <property type="entry name" value="2_5_RNA_ligase2"/>
    <property type="match status" value="1"/>
</dbReference>
<keyword evidence="1 2" id="KW-0378">Hydrolase</keyword>
<dbReference type="EC" id="3.1.4.58" evidence="2"/>
<dbReference type="SUPFAM" id="SSF55144">
    <property type="entry name" value="LigT-like"/>
    <property type="match status" value="1"/>
</dbReference>
<sequence length="184" mass="21377">MKSDQHYFIGINVPVSIAYQAENWAKELTPFPFKQWTYPDDYHITLQFLGFVDNKKEKLINRLKEVASRHSSFSLQTVQYDVFGAYNKPRVLYVSLKPNDKLVNLQRDIQAVWGDLSGLYEKRPYRPHITIAKKWGGEAGLSEEQLKQTSVEEQFQVSSFALFEVHPASKPKYKKILSFSLQSQ</sequence>
<dbReference type="AlphaFoldDB" id="A0A806TMV9"/>
<dbReference type="InterPro" id="IPR004175">
    <property type="entry name" value="RNA_CPDase"/>
</dbReference>
<comment type="catalytic activity">
    <reaction evidence="2">
        <text>a 3'-end 2',3'-cyclophospho-ribonucleotide-RNA + H2O = a 3'-end 2'-phospho-ribonucleotide-RNA + H(+)</text>
        <dbReference type="Rhea" id="RHEA:11828"/>
        <dbReference type="Rhea" id="RHEA-COMP:10464"/>
        <dbReference type="Rhea" id="RHEA-COMP:17353"/>
        <dbReference type="ChEBI" id="CHEBI:15377"/>
        <dbReference type="ChEBI" id="CHEBI:15378"/>
        <dbReference type="ChEBI" id="CHEBI:83064"/>
        <dbReference type="ChEBI" id="CHEBI:173113"/>
        <dbReference type="EC" id="3.1.4.58"/>
    </reaction>
</comment>
<evidence type="ECO:0000313" key="4">
    <source>
        <dbReference type="Proteomes" id="UP000036410"/>
    </source>
</evidence>
<dbReference type="GO" id="GO:0008664">
    <property type="term" value="F:RNA 2',3'-cyclic 3'-phosphodiesterase activity"/>
    <property type="evidence" value="ECO:0007669"/>
    <property type="project" value="UniProtKB-EC"/>
</dbReference>
<keyword evidence="3" id="KW-0436">Ligase</keyword>
<evidence type="ECO:0000256" key="2">
    <source>
        <dbReference type="HAMAP-Rule" id="MF_01940"/>
    </source>
</evidence>
<gene>
    <name evidence="3" type="primary">ligT</name>
    <name evidence="3" type="ORF">AS52_04877</name>
</gene>
<organism evidence="3 4">
    <name type="scientific">Priestia megaterium Q3</name>
    <dbReference type="NCBI Taxonomy" id="1452722"/>
    <lineage>
        <taxon>Bacteria</taxon>
        <taxon>Bacillati</taxon>
        <taxon>Bacillota</taxon>
        <taxon>Bacilli</taxon>
        <taxon>Bacillales</taxon>
        <taxon>Bacillaceae</taxon>
        <taxon>Priestia</taxon>
    </lineage>
</organism>
<dbReference type="PANTHER" id="PTHR35561">
    <property type="entry name" value="RNA 2',3'-CYCLIC PHOSPHODIESTERASE"/>
    <property type="match status" value="1"/>
</dbReference>
<name>A0A806TMV9_PRIMG</name>
<dbReference type="RefSeq" id="WP_028411832.1">
    <property type="nucleotide sequence ID" value="NZ_CP010586.1"/>
</dbReference>
<dbReference type="InterPro" id="IPR009097">
    <property type="entry name" value="Cyclic_Pdiesterase"/>
</dbReference>
<reference evidence="3 4" key="1">
    <citation type="submission" date="2015-01" db="EMBL/GenBank/DDBJ databases">
        <title>Genome sequence of bacillus megaterium Q3.</title>
        <authorList>
            <person name="Wang Y."/>
            <person name="Luo K."/>
            <person name="Bai L."/>
            <person name="Luo F."/>
        </authorList>
    </citation>
    <scope>NUCLEOTIDE SEQUENCE [LARGE SCALE GENOMIC DNA]</scope>
    <source>
        <strain evidence="3 4">Q3</strain>
    </source>
</reference>
<comment type="similarity">
    <text evidence="2">Belongs to the 2H phosphoesterase superfamily. ThpR family.</text>
</comment>
<dbReference type="Gene3D" id="3.90.1140.10">
    <property type="entry name" value="Cyclic phosphodiesterase"/>
    <property type="match status" value="1"/>
</dbReference>